<dbReference type="Proteomes" id="UP001321473">
    <property type="component" value="Unassembled WGS sequence"/>
</dbReference>
<comment type="caution">
    <text evidence="1">The sequence shown here is derived from an EMBL/GenBank/DDBJ whole genome shotgun (WGS) entry which is preliminary data.</text>
</comment>
<evidence type="ECO:0000313" key="1">
    <source>
        <dbReference type="EMBL" id="KAK8763535.1"/>
    </source>
</evidence>
<gene>
    <name evidence="1" type="ORF">V5799_033856</name>
</gene>
<dbReference type="AlphaFoldDB" id="A0AAQ4DM45"/>
<dbReference type="EMBL" id="JARKHS020029232">
    <property type="protein sequence ID" value="KAK8763535.1"/>
    <property type="molecule type" value="Genomic_DNA"/>
</dbReference>
<sequence>MLLFVAGNSYGAYNYHPGTTFCYPDPRENCAAPYDLFMLLKLFIIWKTRMMNRHAASTRSSKSLFREQCALMRGVYAALEESHSWLPYLYTRVCLPDF</sequence>
<protein>
    <submittedName>
        <fullName evidence="1">Uncharacterized protein</fullName>
    </submittedName>
</protein>
<accession>A0AAQ4DM45</accession>
<name>A0AAQ4DM45_AMBAM</name>
<reference evidence="1 2" key="1">
    <citation type="journal article" date="2023" name="Arcadia Sci">
        <title>De novo assembly of a long-read Amblyomma americanum tick genome.</title>
        <authorList>
            <person name="Chou S."/>
            <person name="Poskanzer K.E."/>
            <person name="Rollins M."/>
            <person name="Thuy-Boun P.S."/>
        </authorList>
    </citation>
    <scope>NUCLEOTIDE SEQUENCE [LARGE SCALE GENOMIC DNA]</scope>
    <source>
        <strain evidence="1">F_SG_1</strain>
        <tissue evidence="1">Salivary glands</tissue>
    </source>
</reference>
<proteinExistence type="predicted"/>
<keyword evidence="2" id="KW-1185">Reference proteome</keyword>
<organism evidence="1 2">
    <name type="scientific">Amblyomma americanum</name>
    <name type="common">Lone star tick</name>
    <dbReference type="NCBI Taxonomy" id="6943"/>
    <lineage>
        <taxon>Eukaryota</taxon>
        <taxon>Metazoa</taxon>
        <taxon>Ecdysozoa</taxon>
        <taxon>Arthropoda</taxon>
        <taxon>Chelicerata</taxon>
        <taxon>Arachnida</taxon>
        <taxon>Acari</taxon>
        <taxon>Parasitiformes</taxon>
        <taxon>Ixodida</taxon>
        <taxon>Ixodoidea</taxon>
        <taxon>Ixodidae</taxon>
        <taxon>Amblyomminae</taxon>
        <taxon>Amblyomma</taxon>
    </lineage>
</organism>
<evidence type="ECO:0000313" key="2">
    <source>
        <dbReference type="Proteomes" id="UP001321473"/>
    </source>
</evidence>